<dbReference type="SUPFAM" id="SSF51445">
    <property type="entry name" value="(Trans)glycosidases"/>
    <property type="match status" value="1"/>
</dbReference>
<dbReference type="SMART" id="SM00248">
    <property type="entry name" value="ANK"/>
    <property type="match status" value="3"/>
</dbReference>
<dbReference type="InterPro" id="IPR036770">
    <property type="entry name" value="Ankyrin_rpt-contain_sf"/>
</dbReference>
<dbReference type="PRINTS" id="PR00738">
    <property type="entry name" value="GLHYDRLASE20"/>
</dbReference>
<evidence type="ECO:0000256" key="4">
    <source>
        <dbReference type="PROSITE-ProRule" id="PRU00023"/>
    </source>
</evidence>
<dbReference type="Gene3D" id="3.30.379.10">
    <property type="entry name" value="Chitobiase/beta-hexosaminidase domain 2-like"/>
    <property type="match status" value="1"/>
</dbReference>
<keyword evidence="3 4" id="KW-0040">ANK repeat</keyword>
<gene>
    <name evidence="5" type="ORF">ODALV1_LOCUS15299</name>
</gene>
<dbReference type="InterPro" id="IPR025705">
    <property type="entry name" value="Beta_hexosaminidase_sua/sub"/>
</dbReference>
<dbReference type="Pfam" id="PF12796">
    <property type="entry name" value="Ank_2"/>
    <property type="match status" value="1"/>
</dbReference>
<evidence type="ECO:0000256" key="2">
    <source>
        <dbReference type="ARBA" id="ARBA00022801"/>
    </source>
</evidence>
<dbReference type="PROSITE" id="PS50088">
    <property type="entry name" value="ANK_REPEAT"/>
    <property type="match status" value="3"/>
</dbReference>
<dbReference type="PROSITE" id="PS50297">
    <property type="entry name" value="ANK_REP_REGION"/>
    <property type="match status" value="2"/>
</dbReference>
<dbReference type="InterPro" id="IPR017853">
    <property type="entry name" value="GH"/>
</dbReference>
<accession>A0ABP1QUS1</accession>
<dbReference type="PANTHER" id="PTHR24171:SF8">
    <property type="entry name" value="BRCA1-ASSOCIATED RING DOMAIN PROTEIN 1"/>
    <property type="match status" value="1"/>
</dbReference>
<dbReference type="InterPro" id="IPR029018">
    <property type="entry name" value="Hex-like_dom2"/>
</dbReference>
<reference evidence="5 6" key="1">
    <citation type="submission" date="2024-08" db="EMBL/GenBank/DDBJ databases">
        <authorList>
            <person name="Cucini C."/>
            <person name="Frati F."/>
        </authorList>
    </citation>
    <scope>NUCLEOTIDE SEQUENCE [LARGE SCALE GENOMIC DNA]</scope>
</reference>
<feature type="repeat" description="ANK" evidence="4">
    <location>
        <begin position="132"/>
        <end position="164"/>
    </location>
</feature>
<evidence type="ECO:0000313" key="5">
    <source>
        <dbReference type="EMBL" id="CAL8111723.1"/>
    </source>
</evidence>
<dbReference type="Gene3D" id="1.25.40.20">
    <property type="entry name" value="Ankyrin repeat-containing domain"/>
    <property type="match status" value="2"/>
</dbReference>
<proteinExistence type="predicted"/>
<dbReference type="Proteomes" id="UP001642540">
    <property type="component" value="Unassembled WGS sequence"/>
</dbReference>
<feature type="repeat" description="ANK" evidence="4">
    <location>
        <begin position="165"/>
        <end position="197"/>
    </location>
</feature>
<feature type="repeat" description="ANK" evidence="4">
    <location>
        <begin position="48"/>
        <end position="80"/>
    </location>
</feature>
<evidence type="ECO:0000256" key="1">
    <source>
        <dbReference type="ARBA" id="ARBA00022737"/>
    </source>
</evidence>
<dbReference type="Gene3D" id="3.20.20.80">
    <property type="entry name" value="Glycosidases"/>
    <property type="match status" value="1"/>
</dbReference>
<evidence type="ECO:0008006" key="7">
    <source>
        <dbReference type="Google" id="ProtNLM"/>
    </source>
</evidence>
<dbReference type="Pfam" id="PF00023">
    <property type="entry name" value="Ank"/>
    <property type="match status" value="1"/>
</dbReference>
<protein>
    <recommendedName>
        <fullName evidence="7">Beta-N-acetylhexosaminidase</fullName>
    </recommendedName>
</protein>
<dbReference type="InterPro" id="IPR002110">
    <property type="entry name" value="Ankyrin_rpt"/>
</dbReference>
<dbReference type="SUPFAM" id="SSF48403">
    <property type="entry name" value="Ankyrin repeat"/>
    <property type="match status" value="1"/>
</dbReference>
<comment type="caution">
    <text evidence="5">The sequence shown here is derived from an EMBL/GenBank/DDBJ whole genome shotgun (WGS) entry which is preliminary data.</text>
</comment>
<name>A0ABP1QUS1_9HEXA</name>
<dbReference type="EMBL" id="CAXLJM020000046">
    <property type="protein sequence ID" value="CAL8111723.1"/>
    <property type="molecule type" value="Genomic_DNA"/>
</dbReference>
<organism evidence="5 6">
    <name type="scientific">Orchesella dallaii</name>
    <dbReference type="NCBI Taxonomy" id="48710"/>
    <lineage>
        <taxon>Eukaryota</taxon>
        <taxon>Metazoa</taxon>
        <taxon>Ecdysozoa</taxon>
        <taxon>Arthropoda</taxon>
        <taxon>Hexapoda</taxon>
        <taxon>Collembola</taxon>
        <taxon>Entomobryomorpha</taxon>
        <taxon>Entomobryoidea</taxon>
        <taxon>Orchesellidae</taxon>
        <taxon>Orchesellinae</taxon>
        <taxon>Orchesella</taxon>
    </lineage>
</organism>
<keyword evidence="1" id="KW-0677">Repeat</keyword>
<evidence type="ECO:0000256" key="3">
    <source>
        <dbReference type="ARBA" id="ARBA00023043"/>
    </source>
</evidence>
<keyword evidence="2" id="KW-0378">Hydrolase</keyword>
<evidence type="ECO:0000313" key="6">
    <source>
        <dbReference type="Proteomes" id="UP001642540"/>
    </source>
</evidence>
<keyword evidence="6" id="KW-1185">Reference proteome</keyword>
<dbReference type="SUPFAM" id="SSF55545">
    <property type="entry name" value="beta-N-acetylhexosaminidase-like domain"/>
    <property type="match status" value="1"/>
</dbReference>
<dbReference type="PANTHER" id="PTHR24171">
    <property type="entry name" value="ANKYRIN REPEAT DOMAIN-CONTAINING PROTEIN 39-RELATED"/>
    <property type="match status" value="1"/>
</dbReference>
<sequence length="952" mass="104680">MEEAIAEVKKAVTVGRTDVLNTVLENCHKYAEGGVSLKEKILQELVVPEGTFLHLASKLGLQDVVRALLTAGANPVIENRQGENAYEIAATETMQQVFVEELLRAAAKSDLARIDQLIKAGVDPNSWDCDERKNTVLHWAVSFGNAQTVKYLIDKGSEVNCETSEGVTPLHDAVDRGDADIVQILLKANASPLIKAEKGKFADESPLDLASQKPAIFSLFSQYLAAQFKRTNRSSSIDSIGPESPLFPKENPMRTPSVNGHHPNVTPESVEYIPLHPGFNACLEGVIRGLEWKAPIHPIVTDTNLSLLWPQPKSLHQLEGLHFRPEKVLHLSVIKSAESVHRILDIFSTHKDVFESLGFDVTAQQVENSISHDSNQSSCILSSQIQCCVNPDILSLPNSYRLHITSQKVRITAADLCGLNYAISTFLQLLTIYSKEEPAGIPPLIINDSPSLKHRAVFIDVTQERIPTIESLFEIIKTLGLLKINFLHLHMRLDKNGPPLSYTKGEIVAIDRNCQDACITLVPAIDVPCGISATEYFQFIKPVIKEILPCFASSKYIHIGPQLTSLIFLKDSVESAHGINFSAIWEFLPVSEVDSIVMMCFNALKTHITNPSILNTVPTNVVLVEYGFQADYNFGASILEMTQSACSSCVCVGTAAWSSLSGCPEASLCNIYHGTLNAVNNSSLGIIVANWSGTCNFTPRVFAWPGFLLASGLAWNHNTHWEYLQGSLASLISTYILKDKSGIAGQVVLQLGCTETSLLRVACNQPPNDMANLPPADGSTLYRLVTDPDTVSLENISLESFIKCIRALKKCQTILLLDSKIAREDNPVFDELCLTMELMLLACRIGRSLLVAGINPRSNMGLTVVNFGIANLPPTVRTDIANKLLILTDEYRRVWLLRNFPQGIETSLYTLTSVLQRFIPDSSRMIAGRLMNLSPKNSISLTNGDSFERENP</sequence>